<dbReference type="EMBL" id="CP046902">
    <property type="protein sequence ID" value="QGZ32754.1"/>
    <property type="molecule type" value="Genomic_DNA"/>
</dbReference>
<organism evidence="1 2">
    <name type="scientific">Stutzerimonas stutzeri</name>
    <name type="common">Pseudomonas stutzeri</name>
    <dbReference type="NCBI Taxonomy" id="316"/>
    <lineage>
        <taxon>Bacteria</taxon>
        <taxon>Pseudomonadati</taxon>
        <taxon>Pseudomonadota</taxon>
        <taxon>Gammaproteobacteria</taxon>
        <taxon>Pseudomonadales</taxon>
        <taxon>Pseudomonadaceae</taxon>
        <taxon>Stutzerimonas</taxon>
    </lineage>
</organism>
<reference evidence="1 2" key="1">
    <citation type="submission" date="2019-12" db="EMBL/GenBank/DDBJ databases">
        <title>Complete genome sequence of Pseudomonas stutzeri.</title>
        <authorList>
            <person name="Lim S.R."/>
            <person name="Kim J.H."/>
        </authorList>
    </citation>
    <scope>NUCLEOTIDE SEQUENCE [LARGE SCALE GENOMIC DNA]</scope>
    <source>
        <strain evidence="1 2">PM101005</strain>
    </source>
</reference>
<evidence type="ECO:0008006" key="3">
    <source>
        <dbReference type="Google" id="ProtNLM"/>
    </source>
</evidence>
<accession>A0A6I6LQ04</accession>
<evidence type="ECO:0000313" key="2">
    <source>
        <dbReference type="Proteomes" id="UP000438983"/>
    </source>
</evidence>
<sequence length="68" mass="8354">MPAMWPVELQQALVDWFIAWRKRRLYRHLLGLSDRQLRMRDLSRPQLIEKVQMPLRQLVAEQRGSRER</sequence>
<evidence type="ECO:0000313" key="1">
    <source>
        <dbReference type="EMBL" id="QGZ32754.1"/>
    </source>
</evidence>
<gene>
    <name evidence="1" type="ORF">GQA94_19815</name>
</gene>
<proteinExistence type="predicted"/>
<name>A0A6I6LQ04_STUST</name>
<dbReference type="Proteomes" id="UP000438983">
    <property type="component" value="Chromosome"/>
</dbReference>
<protein>
    <recommendedName>
        <fullName evidence="3">DUF1127 domain-containing protein</fullName>
    </recommendedName>
</protein>
<dbReference type="AlphaFoldDB" id="A0A6I6LQ04"/>
<dbReference type="OrthoDB" id="6903296at2"/>